<reference evidence="2 3" key="2">
    <citation type="submission" date="2018-08" db="EMBL/GenBank/DDBJ databases">
        <title>The draft genome of Acinetobacter sichuanensis strain WCHAc060041.</title>
        <authorList>
            <person name="Qin J."/>
            <person name="Feng Y."/>
            <person name="Zong Z."/>
        </authorList>
    </citation>
    <scope>NUCLEOTIDE SEQUENCE [LARGE SCALE GENOMIC DNA]</scope>
    <source>
        <strain evidence="2 3">WCHAc060041</strain>
    </source>
</reference>
<evidence type="ECO:0000313" key="4">
    <source>
        <dbReference type="Proteomes" id="UP001595455"/>
    </source>
</evidence>
<dbReference type="RefSeq" id="WP_107010108.1">
    <property type="nucleotide sequence ID" value="NZ_JBHRSF010000098.1"/>
</dbReference>
<evidence type="ECO:0000313" key="3">
    <source>
        <dbReference type="Proteomes" id="UP000240957"/>
    </source>
</evidence>
<comment type="caution">
    <text evidence="2">The sequence shown here is derived from an EMBL/GenBank/DDBJ whole genome shotgun (WGS) entry which is preliminary data.</text>
</comment>
<reference evidence="1" key="4">
    <citation type="submission" date="2024-09" db="EMBL/GenBank/DDBJ databases">
        <authorList>
            <person name="Sun Q."/>
            <person name="Mori K."/>
        </authorList>
    </citation>
    <scope>NUCLEOTIDE SEQUENCE</scope>
    <source>
        <strain evidence="1">KCTC 62575</strain>
    </source>
</reference>
<gene>
    <name evidence="1" type="ORF">ACFODO_16750</name>
    <name evidence="2" type="ORF">C9E89_021065</name>
</gene>
<protein>
    <submittedName>
        <fullName evidence="2">Uncharacterized protein</fullName>
    </submittedName>
</protein>
<accession>A0A371YJA4</accession>
<reference evidence="1" key="1">
    <citation type="journal article" date="2014" name="Int. J. Syst. Evol. Microbiol.">
        <title>Complete genome of a new Firmicutes species belonging to the dominant human colonic microbiota ('Ruminococcus bicirculans') reveals two chromosomes and a selective capacity to utilize plant glucans.</title>
        <authorList>
            <consortium name="NISC Comparative Sequencing Program"/>
            <person name="Wegmann U."/>
            <person name="Louis P."/>
            <person name="Goesmann A."/>
            <person name="Henrissat B."/>
            <person name="Duncan S.H."/>
            <person name="Flint H.J."/>
        </authorList>
    </citation>
    <scope>NUCLEOTIDE SEQUENCE</scope>
    <source>
        <strain evidence="1">KCTC 62575</strain>
    </source>
</reference>
<keyword evidence="4" id="KW-1185">Reference proteome</keyword>
<dbReference type="Proteomes" id="UP000240957">
    <property type="component" value="Unassembled WGS sequence"/>
</dbReference>
<dbReference type="Proteomes" id="UP001595455">
    <property type="component" value="Unassembled WGS sequence"/>
</dbReference>
<reference evidence="4" key="3">
    <citation type="journal article" date="2019" name="Int. J. Syst. Evol. Microbiol.">
        <title>The Global Catalogue of Microorganisms (GCM) 10K type strain sequencing project: providing services to taxonomists for standard genome sequencing and annotation.</title>
        <authorList>
            <consortium name="The Broad Institute Genomics Platform"/>
            <consortium name="The Broad Institute Genome Sequencing Center for Infectious Disease"/>
            <person name="Wu L."/>
            <person name="Ma J."/>
        </authorList>
    </citation>
    <scope>NUCLEOTIDE SEQUENCE [LARGE SCALE GENOMIC DNA]</scope>
    <source>
        <strain evidence="4">KCTC 62575</strain>
    </source>
</reference>
<evidence type="ECO:0000313" key="1">
    <source>
        <dbReference type="EMBL" id="MFC2996873.1"/>
    </source>
</evidence>
<evidence type="ECO:0000313" key="2">
    <source>
        <dbReference type="EMBL" id="RFC81578.1"/>
    </source>
</evidence>
<sequence length="96" mass="11646">MQNIQDIADCLFNLESQSSKVRFKKGSRIFFLFDTHLGIWRELLLKKDRDELLERTRNFCKFLKEEGVQVYGSHKKKDEYLKYVEHYLISLKEEIK</sequence>
<organism evidence="2 3">
    <name type="scientific">Acinetobacter sichuanensis</name>
    <dbReference type="NCBI Taxonomy" id="2136183"/>
    <lineage>
        <taxon>Bacteria</taxon>
        <taxon>Pseudomonadati</taxon>
        <taxon>Pseudomonadota</taxon>
        <taxon>Gammaproteobacteria</taxon>
        <taxon>Moraxellales</taxon>
        <taxon>Moraxellaceae</taxon>
        <taxon>Acinetobacter</taxon>
    </lineage>
</organism>
<dbReference type="EMBL" id="JBHRSF010000098">
    <property type="protein sequence ID" value="MFC2996873.1"/>
    <property type="molecule type" value="Genomic_DNA"/>
</dbReference>
<dbReference type="SUPFAM" id="SSF69070">
    <property type="entry name" value="Anti-sigma factor AsiA"/>
    <property type="match status" value="1"/>
</dbReference>
<proteinExistence type="predicted"/>
<name>A0A371YJA4_9GAMM</name>
<dbReference type="EMBL" id="PYIX02000076">
    <property type="protein sequence ID" value="RFC81578.1"/>
    <property type="molecule type" value="Genomic_DNA"/>
</dbReference>
<dbReference type="InterPro" id="IPR036486">
    <property type="entry name" value="AsiA_sf"/>
</dbReference>
<dbReference type="AlphaFoldDB" id="A0A371YJA4"/>